<dbReference type="Pfam" id="PF00085">
    <property type="entry name" value="Thioredoxin"/>
    <property type="match status" value="1"/>
</dbReference>
<evidence type="ECO:0000313" key="13">
    <source>
        <dbReference type="EMBL" id="CEM55441.1"/>
    </source>
</evidence>
<evidence type="ECO:0000256" key="10">
    <source>
        <dbReference type="SAM" id="SignalP"/>
    </source>
</evidence>
<gene>
    <name evidence="13" type="ORF">Cvel_2381</name>
</gene>
<dbReference type="GO" id="GO:0006457">
    <property type="term" value="P:protein folding"/>
    <property type="evidence" value="ECO:0007669"/>
    <property type="project" value="TreeGrafter"/>
</dbReference>
<feature type="chain" id="PRO_5005192919" description="Sulfhydryl oxidase" evidence="10">
    <location>
        <begin position="27"/>
        <end position="854"/>
    </location>
</feature>
<dbReference type="PROSITE" id="PS00194">
    <property type="entry name" value="THIOREDOXIN_1"/>
    <property type="match status" value="1"/>
</dbReference>
<sequence length="854" mass="92865">MGRRVLCLRFVLWVLFFLLWGDEGEALLRSSGGHLFVGDGHVRELLKPEDFDQHVLQKSGVSIVLFYAAWCPHCHHFAPTYKDMAAKFALNADVHFSAVDCAVQDDFCRKFGISAFPTMKAFNLPAGSPLFHADSNSNKKEGEGKGEGGDPGPPPIKEQENDPNQEIKQKGAEIRNSRSVQKIISWLKENAFVDPEPPPQANPPPPQVRFPSLPLANRGNKGPSEQQQPEKPSSDFPPGEAPPPFPDTSTKNAGSPPLPPSPPVESPIAVLSTLASPSETVQPTLVNLVVKPKEALGGEGGGGSLTVRWPALRSTAHDRLHDALQGAQFILRNWIFLGRETLTGWETESLLQLLYVFSASFPGEPFRKAFGDLMEWVEKRGVGGISLVEWREKIKEWKLGPLEPLSEGQDPPALSCPSEESVVTCQLWTLLHFLTVASRAPCSDYALTRPPPAHISTCFPATPMQTLRAIRTIGGSLFSCDACRLHFSRNFDNCDFERCEVSEVAGDPTVSVWEGGSQKREGGPPESVSGKAFGGLVDKWIVETERYRTRGQPSEETRLKDFRLLVLWLWRLHNSATMRIAADPSHPLNSDGKDLPPPVDGTQILPTRFLGQDVLWPPASECSTCRLQGHHVPVISQGLVLAEARGMGLDSPKETAGEPSAEEKVRRKAAWAEARAGWSSFDGAFDLEALNAFVAASYWDDGFVHLGPAMSLSVSSGGGAGGGGAHAVFRSNSWGGLAGLLGPLFSSPAFYFFLTTLSIFLIVCGLMAALFFFALSAAENSHQRDGGDFEDEELGALGGGERRRQPGGGGDYMNGKGGLFKLVRTWAIRLRRRFGGMPANMRPPRSGFQPPGGR</sequence>
<evidence type="ECO:0000256" key="8">
    <source>
        <dbReference type="RuleBase" id="RU371123"/>
    </source>
</evidence>
<feature type="compositionally biased region" description="Basic and acidic residues" evidence="9">
    <location>
        <begin position="137"/>
        <end position="148"/>
    </location>
</feature>
<feature type="region of interest" description="Disordered" evidence="9">
    <location>
        <begin position="783"/>
        <end position="813"/>
    </location>
</feature>
<evidence type="ECO:0000259" key="11">
    <source>
        <dbReference type="PROSITE" id="PS51324"/>
    </source>
</evidence>
<evidence type="ECO:0000256" key="2">
    <source>
        <dbReference type="ARBA" id="ARBA00022630"/>
    </source>
</evidence>
<dbReference type="PROSITE" id="PS51324">
    <property type="entry name" value="ERV_ALR"/>
    <property type="match status" value="1"/>
</dbReference>
<protein>
    <recommendedName>
        <fullName evidence="8">Sulfhydryl oxidase</fullName>
        <ecNumber evidence="8">1.8.3.2</ecNumber>
    </recommendedName>
</protein>
<feature type="region of interest" description="Disordered" evidence="9">
    <location>
        <begin position="510"/>
        <end position="529"/>
    </location>
</feature>
<evidence type="ECO:0000259" key="12">
    <source>
        <dbReference type="PROSITE" id="PS51352"/>
    </source>
</evidence>
<dbReference type="PANTHER" id="PTHR22897:SF8">
    <property type="entry name" value="SULFHYDRYL OXIDASE"/>
    <property type="match status" value="1"/>
</dbReference>
<feature type="region of interest" description="Disordered" evidence="9">
    <location>
        <begin position="192"/>
        <end position="267"/>
    </location>
</feature>
<comment type="cofactor">
    <cofactor evidence="1 8">
        <name>FAD</name>
        <dbReference type="ChEBI" id="CHEBI:57692"/>
    </cofactor>
</comment>
<evidence type="ECO:0000256" key="7">
    <source>
        <dbReference type="ARBA" id="ARBA00023180"/>
    </source>
</evidence>
<evidence type="ECO:0000256" key="1">
    <source>
        <dbReference type="ARBA" id="ARBA00001974"/>
    </source>
</evidence>
<feature type="region of interest" description="Disordered" evidence="9">
    <location>
        <begin position="132"/>
        <end position="176"/>
    </location>
</feature>
<dbReference type="InterPro" id="IPR036249">
    <property type="entry name" value="Thioredoxin-like_sf"/>
</dbReference>
<feature type="compositionally biased region" description="Basic and acidic residues" evidence="9">
    <location>
        <begin position="157"/>
        <end position="176"/>
    </location>
</feature>
<keyword evidence="3 10" id="KW-0732">Signal</keyword>
<dbReference type="InterPro" id="IPR013766">
    <property type="entry name" value="Thioredoxin_domain"/>
</dbReference>
<evidence type="ECO:0000256" key="5">
    <source>
        <dbReference type="ARBA" id="ARBA00023002"/>
    </source>
</evidence>
<dbReference type="GO" id="GO:0000139">
    <property type="term" value="C:Golgi membrane"/>
    <property type="evidence" value="ECO:0007669"/>
    <property type="project" value="TreeGrafter"/>
</dbReference>
<keyword evidence="8" id="KW-1133">Transmembrane helix</keyword>
<dbReference type="EMBL" id="CDMZ01005876">
    <property type="protein sequence ID" value="CEM55441.1"/>
    <property type="molecule type" value="Genomic_DNA"/>
</dbReference>
<evidence type="ECO:0000256" key="9">
    <source>
        <dbReference type="SAM" id="MobiDB-lite"/>
    </source>
</evidence>
<name>A0A0G4IDX5_9ALVE</name>
<dbReference type="VEuPathDB" id="CryptoDB:Cvel_2381"/>
<dbReference type="PROSITE" id="PS51352">
    <property type="entry name" value="THIOREDOXIN_2"/>
    <property type="match status" value="1"/>
</dbReference>
<proteinExistence type="predicted"/>
<accession>A0A0G4IDX5</accession>
<feature type="domain" description="Thioredoxin" evidence="12">
    <location>
        <begin position="21"/>
        <end position="192"/>
    </location>
</feature>
<dbReference type="Gene3D" id="1.20.120.310">
    <property type="entry name" value="ERV/ALR sulfhydryl oxidase domain"/>
    <property type="match status" value="1"/>
</dbReference>
<dbReference type="GO" id="GO:0016971">
    <property type="term" value="F:flavin-dependent sulfhydryl oxidase activity"/>
    <property type="evidence" value="ECO:0007669"/>
    <property type="project" value="InterPro"/>
</dbReference>
<evidence type="ECO:0000256" key="3">
    <source>
        <dbReference type="ARBA" id="ARBA00022729"/>
    </source>
</evidence>
<comment type="catalytic activity">
    <reaction evidence="8">
        <text>2 R'C(R)SH + O2 = R'C(R)S-S(R)CR' + H2O2</text>
        <dbReference type="Rhea" id="RHEA:17357"/>
        <dbReference type="ChEBI" id="CHEBI:15379"/>
        <dbReference type="ChEBI" id="CHEBI:16240"/>
        <dbReference type="ChEBI" id="CHEBI:16520"/>
        <dbReference type="ChEBI" id="CHEBI:17412"/>
        <dbReference type="EC" id="1.8.3.2"/>
    </reaction>
</comment>
<feature type="signal peptide" evidence="10">
    <location>
        <begin position="1"/>
        <end position="26"/>
    </location>
</feature>
<dbReference type="GO" id="GO:0003756">
    <property type="term" value="F:protein disulfide isomerase activity"/>
    <property type="evidence" value="ECO:0007669"/>
    <property type="project" value="TreeGrafter"/>
</dbReference>
<reference evidence="13" key="1">
    <citation type="submission" date="2014-11" db="EMBL/GenBank/DDBJ databases">
        <authorList>
            <person name="Otto D Thomas"/>
            <person name="Naeem Raeece"/>
        </authorList>
    </citation>
    <scope>NUCLEOTIDE SEQUENCE</scope>
</reference>
<organism evidence="13">
    <name type="scientific">Chromera velia CCMP2878</name>
    <dbReference type="NCBI Taxonomy" id="1169474"/>
    <lineage>
        <taxon>Eukaryota</taxon>
        <taxon>Sar</taxon>
        <taxon>Alveolata</taxon>
        <taxon>Colpodellida</taxon>
        <taxon>Chromeraceae</taxon>
        <taxon>Chromera</taxon>
    </lineage>
</organism>
<dbReference type="EC" id="1.8.3.2" evidence="8"/>
<keyword evidence="2 8" id="KW-0285">Flavoprotein</keyword>
<keyword evidence="4 8" id="KW-0274">FAD</keyword>
<evidence type="ECO:0000256" key="4">
    <source>
        <dbReference type="ARBA" id="ARBA00022827"/>
    </source>
</evidence>
<keyword evidence="8" id="KW-0812">Transmembrane</keyword>
<feature type="transmembrane region" description="Helical" evidence="8">
    <location>
        <begin position="750"/>
        <end position="775"/>
    </location>
</feature>
<dbReference type="InterPro" id="IPR017937">
    <property type="entry name" value="Thioredoxin_CS"/>
</dbReference>
<dbReference type="CDD" id="cd02961">
    <property type="entry name" value="PDI_a_family"/>
    <property type="match status" value="1"/>
</dbReference>
<dbReference type="InterPro" id="IPR039798">
    <property type="entry name" value="Sulfhydryl_oxidase"/>
</dbReference>
<dbReference type="InterPro" id="IPR036774">
    <property type="entry name" value="ERV/ALR_sulphydryl_oxid_sf"/>
</dbReference>
<evidence type="ECO:0000256" key="6">
    <source>
        <dbReference type="ARBA" id="ARBA00023157"/>
    </source>
</evidence>
<feature type="compositionally biased region" description="Pro residues" evidence="9">
    <location>
        <begin position="256"/>
        <end position="265"/>
    </location>
</feature>
<dbReference type="Gene3D" id="3.40.30.10">
    <property type="entry name" value="Glutaredoxin"/>
    <property type="match status" value="1"/>
</dbReference>
<keyword evidence="7" id="KW-0325">Glycoprotein</keyword>
<feature type="compositionally biased region" description="Pro residues" evidence="9">
    <location>
        <begin position="195"/>
        <end position="208"/>
    </location>
</feature>
<dbReference type="InterPro" id="IPR017905">
    <property type="entry name" value="ERV/ALR_sulphydryl_oxidase"/>
</dbReference>
<feature type="domain" description="ERV/ALR sulfhydryl oxidase" evidence="11">
    <location>
        <begin position="416"/>
        <end position="595"/>
    </location>
</feature>
<dbReference type="AlphaFoldDB" id="A0A0G4IDX5"/>
<keyword evidence="6" id="KW-1015">Disulfide bond</keyword>
<dbReference type="GO" id="GO:0005615">
    <property type="term" value="C:extracellular space"/>
    <property type="evidence" value="ECO:0007669"/>
    <property type="project" value="TreeGrafter"/>
</dbReference>
<dbReference type="SUPFAM" id="SSF52833">
    <property type="entry name" value="Thioredoxin-like"/>
    <property type="match status" value="1"/>
</dbReference>
<dbReference type="PANTHER" id="PTHR22897">
    <property type="entry name" value="QUIESCIN Q6-RELATED SULFHYDRYL OXIDASE"/>
    <property type="match status" value="1"/>
</dbReference>
<keyword evidence="5 8" id="KW-0560">Oxidoreductase</keyword>
<keyword evidence="8" id="KW-0472">Membrane</keyword>